<feature type="repeat" description="PPR" evidence="2">
    <location>
        <begin position="510"/>
        <end position="544"/>
    </location>
</feature>
<dbReference type="InterPro" id="IPR011990">
    <property type="entry name" value="TPR-like_helical_dom_sf"/>
</dbReference>
<dbReference type="PROSITE" id="PS51375">
    <property type="entry name" value="PPR"/>
    <property type="match status" value="5"/>
</dbReference>
<evidence type="ECO:0000313" key="4">
    <source>
        <dbReference type="EMBL" id="EGG22645.1"/>
    </source>
</evidence>
<sequence>MLSIQSLKHLSRRSIASTFNSLILYPSSTNNIYTYNNRTYSSRSNNNSNNNNNNIIQREDNSKIVFSKSNKSTKQVLERGSDQDEDENYNNTNNHNVNQQSISEYLTSQEIDLAHSLPDTSSPLSDPTKGAFFDLLEIKKRFPIVGKGKQHLYEFKTTDISPAVFFTKYPLNEQKVIQYMSRMGICAYYDRVIEMIQLLDNKNIQITPKIYTQAIRAMGLKGDYKNALKLLDRVIKENMSPTVHMFDGVINAYSNAGDTDKPFEILKVMENTYGLVPDHVNYTTMVHGLIKNKKIDTAIEVFSDAKTKGMNPDSVTLSVMIDACAKDDRIEKAFNYYEEFKYLNMTPTEVTFNSLIDGCAKRSDNKYYLKAFELFQEMTLYGYQPDIITYTSLLKSASKRGEISVIEKLYNDILTRKDLFPYNPDERVFSLVIGGYANNQIDVKKSKYKFHQKKNLERIQQIMVDMKTLDVPITSYHMNQYLKLYAFSGKIRDCERIFKDDFAKNSIEPDLISYSIMVSLYCHTRKFESALQMLHTMREKNIKPDYKCYITLLYGTTKVGYAKTCLKLAREMVEQGIPPESKDMIKIVKRYVDYPDIVEQLRALTVDTHAQEGWVDKHYYHAERLIKD</sequence>
<dbReference type="RefSeq" id="XP_004360496.1">
    <property type="nucleotide sequence ID" value="XM_004360439.1"/>
</dbReference>
<dbReference type="PANTHER" id="PTHR47447:SF17">
    <property type="entry name" value="OS12G0638900 PROTEIN"/>
    <property type="match status" value="1"/>
</dbReference>
<organism evidence="4 5">
    <name type="scientific">Cavenderia fasciculata</name>
    <name type="common">Slime mold</name>
    <name type="synonym">Dictyostelium fasciculatum</name>
    <dbReference type="NCBI Taxonomy" id="261658"/>
    <lineage>
        <taxon>Eukaryota</taxon>
        <taxon>Amoebozoa</taxon>
        <taxon>Evosea</taxon>
        <taxon>Eumycetozoa</taxon>
        <taxon>Dictyostelia</taxon>
        <taxon>Acytosteliales</taxon>
        <taxon>Cavenderiaceae</taxon>
        <taxon>Cavenderia</taxon>
    </lineage>
</organism>
<dbReference type="STRING" id="1054147.F4PQI2"/>
<feature type="repeat" description="PPR" evidence="2">
    <location>
        <begin position="313"/>
        <end position="347"/>
    </location>
</feature>
<feature type="repeat" description="PPR" evidence="2">
    <location>
        <begin position="348"/>
        <end position="385"/>
    </location>
</feature>
<dbReference type="Pfam" id="PF13812">
    <property type="entry name" value="PPR_3"/>
    <property type="match status" value="1"/>
</dbReference>
<dbReference type="InterPro" id="IPR002885">
    <property type="entry name" value="PPR_rpt"/>
</dbReference>
<feature type="region of interest" description="Disordered" evidence="3">
    <location>
        <begin position="41"/>
        <end position="97"/>
    </location>
</feature>
<dbReference type="Pfam" id="PF01535">
    <property type="entry name" value="PPR"/>
    <property type="match status" value="1"/>
</dbReference>
<evidence type="ECO:0000256" key="1">
    <source>
        <dbReference type="ARBA" id="ARBA00022737"/>
    </source>
</evidence>
<dbReference type="NCBIfam" id="TIGR00756">
    <property type="entry name" value="PPR"/>
    <property type="match status" value="4"/>
</dbReference>
<dbReference type="GeneID" id="14874452"/>
<gene>
    <name evidence="4" type="ORF">DFA_04775</name>
</gene>
<dbReference type="OMA" id="YIKDAWK"/>
<dbReference type="Gene3D" id="1.25.40.10">
    <property type="entry name" value="Tetratricopeptide repeat domain"/>
    <property type="match status" value="3"/>
</dbReference>
<reference evidence="5" key="1">
    <citation type="journal article" date="2011" name="Genome Res.">
        <title>Phylogeny-wide analysis of social amoeba genomes highlights ancient origins for complex intercellular communication.</title>
        <authorList>
            <person name="Heidel A.J."/>
            <person name="Lawal H.M."/>
            <person name="Felder M."/>
            <person name="Schilde C."/>
            <person name="Helps N.R."/>
            <person name="Tunggal B."/>
            <person name="Rivero F."/>
            <person name="John U."/>
            <person name="Schleicher M."/>
            <person name="Eichinger L."/>
            <person name="Platzer M."/>
            <person name="Noegel A.A."/>
            <person name="Schaap P."/>
            <person name="Gloeckner G."/>
        </authorList>
    </citation>
    <scope>NUCLEOTIDE SEQUENCE [LARGE SCALE GENOMIC DNA]</scope>
    <source>
        <strain evidence="5">SH3</strain>
    </source>
</reference>
<evidence type="ECO:0000256" key="3">
    <source>
        <dbReference type="SAM" id="MobiDB-lite"/>
    </source>
</evidence>
<evidence type="ECO:0000313" key="5">
    <source>
        <dbReference type="Proteomes" id="UP000007797"/>
    </source>
</evidence>
<keyword evidence="1" id="KW-0677">Repeat</keyword>
<dbReference type="Pfam" id="PF13041">
    <property type="entry name" value="PPR_2"/>
    <property type="match status" value="2"/>
</dbReference>
<dbReference type="AlphaFoldDB" id="F4PQI2"/>
<dbReference type="OrthoDB" id="5588846at2759"/>
<dbReference type="Proteomes" id="UP000007797">
    <property type="component" value="Unassembled WGS sequence"/>
</dbReference>
<keyword evidence="5" id="KW-1185">Reference proteome</keyword>
<evidence type="ECO:0008006" key="6">
    <source>
        <dbReference type="Google" id="ProtNLM"/>
    </source>
</evidence>
<accession>F4PQI2</accession>
<feature type="repeat" description="PPR" evidence="2">
    <location>
        <begin position="545"/>
        <end position="579"/>
    </location>
</feature>
<evidence type="ECO:0000256" key="2">
    <source>
        <dbReference type="PROSITE-ProRule" id="PRU00708"/>
    </source>
</evidence>
<dbReference type="KEGG" id="dfa:DFA_04775"/>
<feature type="repeat" description="PPR" evidence="2">
    <location>
        <begin position="278"/>
        <end position="312"/>
    </location>
</feature>
<feature type="compositionally biased region" description="Low complexity" evidence="3">
    <location>
        <begin position="41"/>
        <end position="54"/>
    </location>
</feature>
<dbReference type="PANTHER" id="PTHR47447">
    <property type="entry name" value="OS03G0856100 PROTEIN"/>
    <property type="match status" value="1"/>
</dbReference>
<name>F4PQI2_CACFS</name>
<protein>
    <recommendedName>
        <fullName evidence="6">Pentacotripeptide-repeat region of PRORP domain-containing protein</fullName>
    </recommendedName>
</protein>
<dbReference type="EMBL" id="GL883009">
    <property type="protein sequence ID" value="EGG22645.1"/>
    <property type="molecule type" value="Genomic_DNA"/>
</dbReference>
<proteinExistence type="predicted"/>